<organism evidence="4 5">
    <name type="scientific">Pseudoteredinibacter isoporae</name>
    <dbReference type="NCBI Taxonomy" id="570281"/>
    <lineage>
        <taxon>Bacteria</taxon>
        <taxon>Pseudomonadati</taxon>
        <taxon>Pseudomonadota</taxon>
        <taxon>Gammaproteobacteria</taxon>
        <taxon>Cellvibrionales</taxon>
        <taxon>Cellvibrionaceae</taxon>
        <taxon>Pseudoteredinibacter</taxon>
    </lineage>
</organism>
<keyword evidence="1" id="KW-0378">Hydrolase</keyword>
<dbReference type="InterPro" id="IPR001375">
    <property type="entry name" value="Peptidase_S9_cat"/>
</dbReference>
<dbReference type="PANTHER" id="PTHR42776">
    <property type="entry name" value="SERINE PEPTIDASE S9 FAMILY MEMBER"/>
    <property type="match status" value="1"/>
</dbReference>
<feature type="chain" id="PRO_5030510022" evidence="2">
    <location>
        <begin position="28"/>
        <end position="664"/>
    </location>
</feature>
<keyword evidence="5" id="KW-1185">Reference proteome</keyword>
<proteinExistence type="predicted"/>
<dbReference type="PANTHER" id="PTHR42776:SF27">
    <property type="entry name" value="DIPEPTIDYL PEPTIDASE FAMILY MEMBER 6"/>
    <property type="match status" value="1"/>
</dbReference>
<feature type="signal peptide" evidence="2">
    <location>
        <begin position="1"/>
        <end position="27"/>
    </location>
</feature>
<dbReference type="SUPFAM" id="SSF53474">
    <property type="entry name" value="alpha/beta-Hydrolases"/>
    <property type="match status" value="1"/>
</dbReference>
<dbReference type="InterPro" id="IPR029058">
    <property type="entry name" value="AB_hydrolase_fold"/>
</dbReference>
<sequence length="664" mass="73819">MPSYALRILVSLLIFALCTLGSNSLIAKTVTDSEIAHFVKKGDYLDVKISPDGSSLAARVRQGDDMLLMFVDIATGKPSGAIKASNGDIVYNYYWANNERVVYQFAKKVSSLDVPVSFGMWAINKDNTRRKLIYGHGVDKGKTGTRLNQKQEIKAAVEFISPLMDDPKNILIVEHPLSRIGNYLHDLRNIAPSISKLNVYSGKRYKVETLPTPGADPVASRLGELNVYTNERKNTQLEVFYRQKKGEDWRQASLPSAYADPRVVGVSEDGKEVFVRARDAQNGFRTLYSWSPDAGEIVQLFETEWGDVSDWMVDPVSNSPIAAIHEPDLPKYQYLEKPYASFHKMLARAFKGQRVSFADHSFDGRYIVAFVDSDVNPGEYYLFDTQTKKADFLMAARSWIDPNTMRPVKTVEVEARDGLMLNGYLTVANSNEIKAPLVVLPHGGPHGVREYWEYDSEAQLLAYSGFNVLQIDFRGSGGRGSKFETAGYRNWGKSMVEDVIDATNAMVKEGYADADKVCIYGASYGGFSSLMAAVKAPDLYQCAVGYVGVYDLNMMFESGDIPEMRIGPGFLKKVLGSDKAAMAAQSPVNNAEKIKANVLLIHGEEDRRAPIEQGEAMKSALERAGNKPKWIVFGRSGHGVWDNKDRVKLYKELIGFLNQHIGSS</sequence>
<dbReference type="InParanoid" id="A0A7X0JSI0"/>
<evidence type="ECO:0000256" key="2">
    <source>
        <dbReference type="SAM" id="SignalP"/>
    </source>
</evidence>
<comment type="caution">
    <text evidence="4">The sequence shown here is derived from an EMBL/GenBank/DDBJ whole genome shotgun (WGS) entry which is preliminary data.</text>
</comment>
<feature type="domain" description="Peptidase S9 prolyl oligopeptidase catalytic" evidence="3">
    <location>
        <begin position="452"/>
        <end position="663"/>
    </location>
</feature>
<dbReference type="GO" id="GO:0006508">
    <property type="term" value="P:proteolysis"/>
    <property type="evidence" value="ECO:0007669"/>
    <property type="project" value="InterPro"/>
</dbReference>
<dbReference type="Proteomes" id="UP000528457">
    <property type="component" value="Unassembled WGS sequence"/>
</dbReference>
<dbReference type="RefSeq" id="WP_166849587.1">
    <property type="nucleotide sequence ID" value="NZ_JAAONY010000001.1"/>
</dbReference>
<keyword evidence="4" id="KW-0031">Aminopeptidase</keyword>
<evidence type="ECO:0000313" key="4">
    <source>
        <dbReference type="EMBL" id="MBB6521054.1"/>
    </source>
</evidence>
<reference evidence="4 5" key="1">
    <citation type="submission" date="2020-08" db="EMBL/GenBank/DDBJ databases">
        <title>Genomic Encyclopedia of Type Strains, Phase IV (KMG-IV): sequencing the most valuable type-strain genomes for metagenomic binning, comparative biology and taxonomic classification.</title>
        <authorList>
            <person name="Goeker M."/>
        </authorList>
    </citation>
    <scope>NUCLEOTIDE SEQUENCE [LARGE SCALE GENOMIC DNA]</scope>
    <source>
        <strain evidence="4 5">DSM 22368</strain>
    </source>
</reference>
<dbReference type="EMBL" id="JACHHT010000001">
    <property type="protein sequence ID" value="MBB6521054.1"/>
    <property type="molecule type" value="Genomic_DNA"/>
</dbReference>
<name>A0A7X0JSI0_9GAMM</name>
<accession>A0A7X0JSI0</accession>
<dbReference type="GO" id="GO:0004252">
    <property type="term" value="F:serine-type endopeptidase activity"/>
    <property type="evidence" value="ECO:0007669"/>
    <property type="project" value="TreeGrafter"/>
</dbReference>
<protein>
    <submittedName>
        <fullName evidence="4">Dipeptidyl aminopeptidase/acylaminoacyl peptidase</fullName>
    </submittedName>
</protein>
<evidence type="ECO:0000313" key="5">
    <source>
        <dbReference type="Proteomes" id="UP000528457"/>
    </source>
</evidence>
<dbReference type="SUPFAM" id="SSF82171">
    <property type="entry name" value="DPP6 N-terminal domain-like"/>
    <property type="match status" value="1"/>
</dbReference>
<evidence type="ECO:0000259" key="3">
    <source>
        <dbReference type="Pfam" id="PF00326"/>
    </source>
</evidence>
<keyword evidence="2" id="KW-0732">Signal</keyword>
<dbReference type="Gene3D" id="3.40.50.1820">
    <property type="entry name" value="alpha/beta hydrolase"/>
    <property type="match status" value="1"/>
</dbReference>
<dbReference type="AlphaFoldDB" id="A0A7X0JSI0"/>
<keyword evidence="4" id="KW-0645">Protease</keyword>
<dbReference type="GO" id="GO:0004177">
    <property type="term" value="F:aminopeptidase activity"/>
    <property type="evidence" value="ECO:0007669"/>
    <property type="project" value="UniProtKB-KW"/>
</dbReference>
<evidence type="ECO:0000256" key="1">
    <source>
        <dbReference type="ARBA" id="ARBA00022801"/>
    </source>
</evidence>
<gene>
    <name evidence="4" type="ORF">HNR48_001332</name>
</gene>
<dbReference type="Pfam" id="PF00326">
    <property type="entry name" value="Peptidase_S9"/>
    <property type="match status" value="1"/>
</dbReference>